<dbReference type="SUPFAM" id="SSF51905">
    <property type="entry name" value="FAD/NAD(P)-binding domain"/>
    <property type="match status" value="1"/>
</dbReference>
<dbReference type="PRINTS" id="PR00420">
    <property type="entry name" value="RNGMNOXGNASE"/>
</dbReference>
<dbReference type="EMBL" id="MHNF01000010">
    <property type="protein sequence ID" value="OGZ41640.1"/>
    <property type="molecule type" value="Genomic_DNA"/>
</dbReference>
<dbReference type="Proteomes" id="UP000177126">
    <property type="component" value="Unassembled WGS sequence"/>
</dbReference>
<dbReference type="PANTHER" id="PTHR42685">
    <property type="entry name" value="GERANYLGERANYL DIPHOSPHATE REDUCTASE"/>
    <property type="match status" value="1"/>
</dbReference>
<proteinExistence type="predicted"/>
<protein>
    <recommendedName>
        <fullName evidence="3">FAD-binding domain-containing protein</fullName>
    </recommendedName>
</protein>
<organism evidence="1 2">
    <name type="scientific">Candidatus Portnoybacteria bacterium RIFCSPLOWO2_02_FULL_39_11</name>
    <dbReference type="NCBI Taxonomy" id="1802001"/>
    <lineage>
        <taxon>Bacteria</taxon>
        <taxon>Candidatus Portnoyibacteriota</taxon>
    </lineage>
</organism>
<evidence type="ECO:0000313" key="2">
    <source>
        <dbReference type="Proteomes" id="UP000177126"/>
    </source>
</evidence>
<gene>
    <name evidence="1" type="ORF">A3B04_03450</name>
</gene>
<dbReference type="InterPro" id="IPR050407">
    <property type="entry name" value="Geranylgeranyl_reductase"/>
</dbReference>
<comment type="caution">
    <text evidence="1">The sequence shown here is derived from an EMBL/GenBank/DDBJ whole genome shotgun (WGS) entry which is preliminary data.</text>
</comment>
<dbReference type="PROSITE" id="PS51257">
    <property type="entry name" value="PROKAR_LIPOPROTEIN"/>
    <property type="match status" value="1"/>
</dbReference>
<evidence type="ECO:0008006" key="3">
    <source>
        <dbReference type="Google" id="ProtNLM"/>
    </source>
</evidence>
<dbReference type="Pfam" id="PF01946">
    <property type="entry name" value="Thi4"/>
    <property type="match status" value="1"/>
</dbReference>
<name>A0A1G2FVJ6_9BACT</name>
<dbReference type="PANTHER" id="PTHR42685:SF22">
    <property type="entry name" value="CONDITIONED MEDIUM FACTOR RECEPTOR 1"/>
    <property type="match status" value="1"/>
</dbReference>
<dbReference type="AlphaFoldDB" id="A0A1G2FVJ6"/>
<dbReference type="Gene3D" id="3.50.50.60">
    <property type="entry name" value="FAD/NAD(P)-binding domain"/>
    <property type="match status" value="1"/>
</dbReference>
<reference evidence="1 2" key="1">
    <citation type="journal article" date="2016" name="Nat. Commun.">
        <title>Thousands of microbial genomes shed light on interconnected biogeochemical processes in an aquifer system.</title>
        <authorList>
            <person name="Anantharaman K."/>
            <person name="Brown C.T."/>
            <person name="Hug L.A."/>
            <person name="Sharon I."/>
            <person name="Castelle C.J."/>
            <person name="Probst A.J."/>
            <person name="Thomas B.C."/>
            <person name="Singh A."/>
            <person name="Wilkins M.J."/>
            <person name="Karaoz U."/>
            <person name="Brodie E.L."/>
            <person name="Williams K.H."/>
            <person name="Hubbard S.S."/>
            <person name="Banfield J.F."/>
        </authorList>
    </citation>
    <scope>NUCLEOTIDE SEQUENCE [LARGE SCALE GENOMIC DNA]</scope>
</reference>
<evidence type="ECO:0000313" key="1">
    <source>
        <dbReference type="EMBL" id="OGZ41640.1"/>
    </source>
</evidence>
<sequence length="346" mass="38633">MKDEYDIIIIGAGPAGLSCAIELSKKSAMTVLLLEKKSEIGPKICAGGLTLKIKDLGLSLEIADQLFSSIQVYAADKMIMNIINDASPFIGTIDRGRLGQFLLGQVSDKVTVVKGCAASQIGKDFIVAGGKKIKYKYLVGADGSASLVRSFLGLKNRKFLISVLYSIPKEYKNLELYFDAQLFGSGYGLVFPHLGHTFVGCCQDARFPRKIELLESLKQWLERRKINVDGIKPESWIINFDYRGFDFGNIFLVGDAGGFASGFTGEGIYFGLVSGREVARKIIDPKYNCEEILEILRIKHYHEITLNLTSFLVRMTGPFSNFLYKFLLSFGKNKWVSRKLIKYYIM</sequence>
<accession>A0A1G2FVJ6</accession>
<dbReference type="InterPro" id="IPR036188">
    <property type="entry name" value="FAD/NAD-bd_sf"/>
</dbReference>